<evidence type="ECO:0000256" key="3">
    <source>
        <dbReference type="ARBA" id="ARBA00023015"/>
    </source>
</evidence>
<dbReference type="SMART" id="SM00382">
    <property type="entry name" value="AAA"/>
    <property type="match status" value="1"/>
</dbReference>
<dbReference type="InParanoid" id="A0A0D2HNU5"/>
<organism evidence="8 9">
    <name type="scientific">Dethiosulfatarculus sandiegensis</name>
    <dbReference type="NCBI Taxonomy" id="1429043"/>
    <lineage>
        <taxon>Bacteria</taxon>
        <taxon>Pseudomonadati</taxon>
        <taxon>Thermodesulfobacteriota</taxon>
        <taxon>Desulfarculia</taxon>
        <taxon>Desulfarculales</taxon>
        <taxon>Desulfarculaceae</taxon>
        <taxon>Dethiosulfatarculus</taxon>
    </lineage>
</organism>
<dbReference type="Gene3D" id="1.10.10.60">
    <property type="entry name" value="Homeodomain-like"/>
    <property type="match status" value="1"/>
</dbReference>
<dbReference type="FunFam" id="3.40.50.300:FF:000006">
    <property type="entry name" value="DNA-binding transcriptional regulator NtrC"/>
    <property type="match status" value="1"/>
</dbReference>
<evidence type="ECO:0000256" key="2">
    <source>
        <dbReference type="ARBA" id="ARBA00022840"/>
    </source>
</evidence>
<dbReference type="InterPro" id="IPR025662">
    <property type="entry name" value="Sigma_54_int_dom_ATP-bd_1"/>
</dbReference>
<dbReference type="Pfam" id="PF25601">
    <property type="entry name" value="AAA_lid_14"/>
    <property type="match status" value="1"/>
</dbReference>
<dbReference type="GO" id="GO:0043565">
    <property type="term" value="F:sequence-specific DNA binding"/>
    <property type="evidence" value="ECO:0007669"/>
    <property type="project" value="InterPro"/>
</dbReference>
<gene>
    <name evidence="8" type="ORF">X474_21025</name>
</gene>
<evidence type="ECO:0000313" key="8">
    <source>
        <dbReference type="EMBL" id="KIX12238.1"/>
    </source>
</evidence>
<dbReference type="PANTHER" id="PTHR32071">
    <property type="entry name" value="TRANSCRIPTIONAL REGULATORY PROTEIN"/>
    <property type="match status" value="1"/>
</dbReference>
<feature type="domain" description="Sigma-54 factor interaction" evidence="6">
    <location>
        <begin position="149"/>
        <end position="378"/>
    </location>
</feature>
<dbReference type="PROSITE" id="PS00688">
    <property type="entry name" value="SIGMA54_INTERACT_3"/>
    <property type="match status" value="1"/>
</dbReference>
<dbReference type="SUPFAM" id="SSF52172">
    <property type="entry name" value="CheY-like"/>
    <property type="match status" value="1"/>
</dbReference>
<dbReference type="SUPFAM" id="SSF46689">
    <property type="entry name" value="Homeodomain-like"/>
    <property type="match status" value="1"/>
</dbReference>
<proteinExistence type="predicted"/>
<dbReference type="InterPro" id="IPR025944">
    <property type="entry name" value="Sigma_54_int_dom_CS"/>
</dbReference>
<dbReference type="PRINTS" id="PR01590">
    <property type="entry name" value="HTHFIS"/>
</dbReference>
<evidence type="ECO:0000256" key="1">
    <source>
        <dbReference type="ARBA" id="ARBA00022741"/>
    </source>
</evidence>
<dbReference type="PANTHER" id="PTHR32071:SF57">
    <property type="entry name" value="C4-DICARBOXYLATE TRANSPORT TRANSCRIPTIONAL REGULATORY PROTEIN DCTD"/>
    <property type="match status" value="1"/>
</dbReference>
<dbReference type="InterPro" id="IPR027417">
    <property type="entry name" value="P-loop_NTPase"/>
</dbReference>
<sequence length="462" mass="51871">MLIVEDEADSARFFSALMESEGYTAVVATDGEAAQKALTAQDEFDLVLLDLILPGISGWEVLKFIKSDPKLRYVPVVVLSALSDKASALQSLDQGAEDFITKPIDVETMLSRVRVMLRIRTLYEDLTTERFGRQQAQRTLEMRRYLSKVMGGSRKVQEVADILDNVVSTDTTVLLEGESGTGKGLLSEAIHRYSKRSEGPMVVVNCSAYPETLLSSELFGHEKGAFTGAVRRKLGRFEQAMSGTIFLDEVAEISPLTQLALLRVIQDRQFERVGGEKTINCDVRIIAATNKPLADMVSQGLFREDLYYRLNVVRIEVPALRERPEDIPFLSNYFLSQQRDRLGKGIFGFSRRSMGRLMAYSWPGNVRELRNVVEHAALMCNTDAVEMGHLPPRLTNEEEKQIKETSSGRLLDQERRLIINTLEKVDWNKYRAAQMLGIARSTLYGKINKLGIEPPDKAEPAV</sequence>
<dbReference type="Proteomes" id="UP000032233">
    <property type="component" value="Unassembled WGS sequence"/>
</dbReference>
<evidence type="ECO:0000259" key="7">
    <source>
        <dbReference type="PROSITE" id="PS50110"/>
    </source>
</evidence>
<dbReference type="InterPro" id="IPR002197">
    <property type="entry name" value="HTH_Fis"/>
</dbReference>
<keyword evidence="2" id="KW-0067">ATP-binding</keyword>
<protein>
    <submittedName>
        <fullName evidence="8">Acetoacetate metabolism regulatory protein AtoC</fullName>
    </submittedName>
</protein>
<dbReference type="AlphaFoldDB" id="A0A0D2HNU5"/>
<dbReference type="InterPro" id="IPR009057">
    <property type="entry name" value="Homeodomain-like_sf"/>
</dbReference>
<evidence type="ECO:0000259" key="6">
    <source>
        <dbReference type="PROSITE" id="PS50045"/>
    </source>
</evidence>
<evidence type="ECO:0000256" key="5">
    <source>
        <dbReference type="PROSITE-ProRule" id="PRU00169"/>
    </source>
</evidence>
<dbReference type="PROSITE" id="PS50110">
    <property type="entry name" value="RESPONSE_REGULATORY"/>
    <property type="match status" value="1"/>
</dbReference>
<dbReference type="GO" id="GO:0000160">
    <property type="term" value="P:phosphorelay signal transduction system"/>
    <property type="evidence" value="ECO:0007669"/>
    <property type="project" value="InterPro"/>
</dbReference>
<dbReference type="SUPFAM" id="SSF52540">
    <property type="entry name" value="P-loop containing nucleoside triphosphate hydrolases"/>
    <property type="match status" value="1"/>
</dbReference>
<accession>A0A0D2HNU5</accession>
<dbReference type="STRING" id="1429043.X474_21025"/>
<feature type="modified residue" description="4-aspartylphosphate" evidence="5">
    <location>
        <position position="50"/>
    </location>
</feature>
<dbReference type="InterPro" id="IPR011006">
    <property type="entry name" value="CheY-like_superfamily"/>
</dbReference>
<dbReference type="GO" id="GO:0005524">
    <property type="term" value="F:ATP binding"/>
    <property type="evidence" value="ECO:0007669"/>
    <property type="project" value="UniProtKB-KW"/>
</dbReference>
<dbReference type="Pfam" id="PF00072">
    <property type="entry name" value="Response_reg"/>
    <property type="match status" value="1"/>
</dbReference>
<dbReference type="EMBL" id="AZAC01000034">
    <property type="protein sequence ID" value="KIX12238.1"/>
    <property type="molecule type" value="Genomic_DNA"/>
</dbReference>
<dbReference type="Pfam" id="PF00158">
    <property type="entry name" value="Sigma54_activat"/>
    <property type="match status" value="1"/>
</dbReference>
<keyword evidence="9" id="KW-1185">Reference proteome</keyword>
<dbReference type="CDD" id="cd00009">
    <property type="entry name" value="AAA"/>
    <property type="match status" value="1"/>
</dbReference>
<name>A0A0D2HNU5_9BACT</name>
<evidence type="ECO:0000313" key="9">
    <source>
        <dbReference type="Proteomes" id="UP000032233"/>
    </source>
</evidence>
<feature type="domain" description="Response regulatory" evidence="7">
    <location>
        <begin position="1"/>
        <end position="117"/>
    </location>
</feature>
<keyword evidence="3" id="KW-0805">Transcription regulation</keyword>
<dbReference type="Gene3D" id="3.40.50.2300">
    <property type="match status" value="1"/>
</dbReference>
<evidence type="ECO:0000256" key="4">
    <source>
        <dbReference type="ARBA" id="ARBA00023163"/>
    </source>
</evidence>
<keyword evidence="4" id="KW-0804">Transcription</keyword>
<dbReference type="GO" id="GO:0006355">
    <property type="term" value="P:regulation of DNA-templated transcription"/>
    <property type="evidence" value="ECO:0007669"/>
    <property type="project" value="InterPro"/>
</dbReference>
<keyword evidence="1" id="KW-0547">Nucleotide-binding</keyword>
<dbReference type="PROSITE" id="PS50045">
    <property type="entry name" value="SIGMA54_INTERACT_4"/>
    <property type="match status" value="1"/>
</dbReference>
<dbReference type="InterPro" id="IPR001789">
    <property type="entry name" value="Sig_transdc_resp-reg_receiver"/>
</dbReference>
<dbReference type="InterPro" id="IPR003593">
    <property type="entry name" value="AAA+_ATPase"/>
</dbReference>
<dbReference type="Pfam" id="PF02954">
    <property type="entry name" value="HTH_8"/>
    <property type="match status" value="1"/>
</dbReference>
<dbReference type="PROSITE" id="PS00675">
    <property type="entry name" value="SIGMA54_INTERACT_1"/>
    <property type="match status" value="1"/>
</dbReference>
<dbReference type="Gene3D" id="1.10.8.60">
    <property type="match status" value="1"/>
</dbReference>
<reference evidence="8 9" key="1">
    <citation type="submission" date="2013-11" db="EMBL/GenBank/DDBJ databases">
        <title>Metagenomic analysis of a methanogenic consortium involved in long chain n-alkane degradation.</title>
        <authorList>
            <person name="Davidova I.A."/>
            <person name="Callaghan A.V."/>
            <person name="Wawrik B."/>
            <person name="Pruitt S."/>
            <person name="Marks C."/>
            <person name="Duncan K.E."/>
            <person name="Suflita J.M."/>
        </authorList>
    </citation>
    <scope>NUCLEOTIDE SEQUENCE [LARGE SCALE GENOMIC DNA]</scope>
    <source>
        <strain evidence="8 9">SPR</strain>
    </source>
</reference>
<keyword evidence="5" id="KW-0597">Phosphoprotein</keyword>
<dbReference type="InterPro" id="IPR002078">
    <property type="entry name" value="Sigma_54_int"/>
</dbReference>
<dbReference type="InterPro" id="IPR058031">
    <property type="entry name" value="AAA_lid_NorR"/>
</dbReference>
<comment type="caution">
    <text evidence="8">The sequence shown here is derived from an EMBL/GenBank/DDBJ whole genome shotgun (WGS) entry which is preliminary data.</text>
</comment>
<dbReference type="SMART" id="SM00448">
    <property type="entry name" value="REC"/>
    <property type="match status" value="1"/>
</dbReference>
<dbReference type="Gene3D" id="3.40.50.300">
    <property type="entry name" value="P-loop containing nucleotide triphosphate hydrolases"/>
    <property type="match status" value="1"/>
</dbReference>